<dbReference type="Proteomes" id="UP000475214">
    <property type="component" value="Unassembled WGS sequence"/>
</dbReference>
<protein>
    <submittedName>
        <fullName evidence="1">Uncharacterized protein</fullName>
    </submittedName>
</protein>
<comment type="caution">
    <text evidence="1">The sequence shown here is derived from an EMBL/GenBank/DDBJ whole genome shotgun (WGS) entry which is preliminary data.</text>
</comment>
<evidence type="ECO:0000313" key="2">
    <source>
        <dbReference type="Proteomes" id="UP000475214"/>
    </source>
</evidence>
<sequence length="62" mass="6946">MAKQSKKDVAVFKVNPTVWAQALELAEGDGRRIEIRGEFDVVVHNDPLPPNKRTQFAAANDR</sequence>
<reference evidence="1 2" key="1">
    <citation type="submission" date="2020-02" db="EMBL/GenBank/DDBJ databases">
        <authorList>
            <person name="Li X.-J."/>
            <person name="Han X.-M."/>
        </authorList>
    </citation>
    <scope>NUCLEOTIDE SEQUENCE [LARGE SCALE GENOMIC DNA]</scope>
    <source>
        <strain evidence="1 2">CCTCC AB 2017055</strain>
    </source>
</reference>
<dbReference type="EMBL" id="JAAGOA010000002">
    <property type="protein sequence ID" value="NED99382.1"/>
    <property type="molecule type" value="Genomic_DNA"/>
</dbReference>
<proteinExistence type="predicted"/>
<accession>A0A6L9S2V6</accession>
<name>A0A6L9S2V6_9ACTN</name>
<dbReference type="RefSeq" id="WP_163733091.1">
    <property type="nucleotide sequence ID" value="NZ_JAAGOA010000002.1"/>
</dbReference>
<gene>
    <name evidence="1" type="ORF">G1H10_04300</name>
</gene>
<organism evidence="1 2">
    <name type="scientific">Phytoactinopolyspora halotolerans</name>
    <dbReference type="NCBI Taxonomy" id="1981512"/>
    <lineage>
        <taxon>Bacteria</taxon>
        <taxon>Bacillati</taxon>
        <taxon>Actinomycetota</taxon>
        <taxon>Actinomycetes</taxon>
        <taxon>Jiangellales</taxon>
        <taxon>Jiangellaceae</taxon>
        <taxon>Phytoactinopolyspora</taxon>
    </lineage>
</organism>
<dbReference type="AlphaFoldDB" id="A0A6L9S2V6"/>
<keyword evidence="2" id="KW-1185">Reference proteome</keyword>
<evidence type="ECO:0000313" key="1">
    <source>
        <dbReference type="EMBL" id="NED99382.1"/>
    </source>
</evidence>